<dbReference type="DNASU" id="3835026"/>
<dbReference type="AlphaFoldDB" id="Q2RTY6"/>
<dbReference type="Proteomes" id="UP000001929">
    <property type="component" value="Chromosome"/>
</dbReference>
<name>Q2RTY6_RHORT</name>
<evidence type="ECO:0000313" key="2">
    <source>
        <dbReference type="EMBL" id="ABC22409.1"/>
    </source>
</evidence>
<keyword evidence="1" id="KW-0472">Membrane</keyword>
<proteinExistence type="predicted"/>
<feature type="transmembrane region" description="Helical" evidence="1">
    <location>
        <begin position="7"/>
        <end position="30"/>
    </location>
</feature>
<keyword evidence="1" id="KW-0812">Transmembrane</keyword>
<keyword evidence="1" id="KW-1133">Transmembrane helix</keyword>
<feature type="transmembrane region" description="Helical" evidence="1">
    <location>
        <begin position="50"/>
        <end position="75"/>
    </location>
</feature>
<dbReference type="HOGENOM" id="CLU_2303859_0_0_5"/>
<evidence type="ECO:0000313" key="3">
    <source>
        <dbReference type="Proteomes" id="UP000001929"/>
    </source>
</evidence>
<dbReference type="KEGG" id="rru:Rru_A1609"/>
<protein>
    <submittedName>
        <fullName evidence="2">Uncharacterized protein</fullName>
    </submittedName>
</protein>
<dbReference type="RefSeq" id="WP_011389299.1">
    <property type="nucleotide sequence ID" value="NC_007643.1"/>
</dbReference>
<organism evidence="2 3">
    <name type="scientific">Rhodospirillum rubrum (strain ATCC 11170 / ATH 1.1.1 / DSM 467 / LMG 4362 / NCIMB 8255 / S1)</name>
    <dbReference type="NCBI Taxonomy" id="269796"/>
    <lineage>
        <taxon>Bacteria</taxon>
        <taxon>Pseudomonadati</taxon>
        <taxon>Pseudomonadota</taxon>
        <taxon>Alphaproteobacteria</taxon>
        <taxon>Rhodospirillales</taxon>
        <taxon>Rhodospirillaceae</taxon>
        <taxon>Rhodospirillum</taxon>
    </lineage>
</organism>
<sequence length="100" mass="9964">MPFIAYGLAGLVVVIGVWLGLGALVTPLPADSMTAAAGGAAGMAAAGQDAVLWIGGALCIAVTLILLGRIVALLGRLNHLSEEAMGQIDAAGDDLPRPLF</sequence>
<evidence type="ECO:0000256" key="1">
    <source>
        <dbReference type="SAM" id="Phobius"/>
    </source>
</evidence>
<accession>Q2RTY6</accession>
<dbReference type="EnsemblBacteria" id="ABC22409">
    <property type="protein sequence ID" value="ABC22409"/>
    <property type="gene ID" value="Rru_A1609"/>
</dbReference>
<dbReference type="PATRIC" id="fig|269796.9.peg.1686"/>
<dbReference type="STRING" id="269796.Rru_A1609"/>
<dbReference type="EMBL" id="CP000230">
    <property type="protein sequence ID" value="ABC22409.1"/>
    <property type="molecule type" value="Genomic_DNA"/>
</dbReference>
<gene>
    <name evidence="2" type="ordered locus">Rru_A1609</name>
</gene>
<keyword evidence="3" id="KW-1185">Reference proteome</keyword>
<reference evidence="2 3" key="1">
    <citation type="journal article" date="2011" name="Stand. Genomic Sci.">
        <title>Complete genome sequence of Rhodospirillum rubrum type strain (S1).</title>
        <authorList>
            <person name="Munk A.C."/>
            <person name="Copeland A."/>
            <person name="Lucas S."/>
            <person name="Lapidus A."/>
            <person name="Del Rio T.G."/>
            <person name="Barry K."/>
            <person name="Detter J.C."/>
            <person name="Hammon N."/>
            <person name="Israni S."/>
            <person name="Pitluck S."/>
            <person name="Brettin T."/>
            <person name="Bruce D."/>
            <person name="Han C."/>
            <person name="Tapia R."/>
            <person name="Gilna P."/>
            <person name="Schmutz J."/>
            <person name="Larimer F."/>
            <person name="Land M."/>
            <person name="Kyrpides N.C."/>
            <person name="Mavromatis K."/>
            <person name="Richardson P."/>
            <person name="Rohde M."/>
            <person name="Goker M."/>
            <person name="Klenk H.P."/>
            <person name="Zhang Y."/>
            <person name="Roberts G.P."/>
            <person name="Reslewic S."/>
            <person name="Schwartz D.C."/>
        </authorList>
    </citation>
    <scope>NUCLEOTIDE SEQUENCE [LARGE SCALE GENOMIC DNA]</scope>
    <source>
        <strain evidence="3">ATCC 11170 / ATH 1.1.1 / DSM 467 / LMG 4362 / NCIMB 8255 / S1</strain>
    </source>
</reference>